<evidence type="ECO:0000256" key="2">
    <source>
        <dbReference type="SAM" id="Phobius"/>
    </source>
</evidence>
<keyword evidence="2" id="KW-0472">Membrane</keyword>
<gene>
    <name evidence="3" type="ORF">ACHAWO_000034</name>
</gene>
<reference evidence="3 4" key="1">
    <citation type="submission" date="2024-10" db="EMBL/GenBank/DDBJ databases">
        <title>Updated reference genomes for cyclostephanoid diatoms.</title>
        <authorList>
            <person name="Roberts W.R."/>
            <person name="Alverson A.J."/>
        </authorList>
    </citation>
    <scope>NUCLEOTIDE SEQUENCE [LARGE SCALE GENOMIC DNA]</scope>
    <source>
        <strain evidence="3 4">AJA010-31</strain>
    </source>
</reference>
<keyword evidence="2" id="KW-0812">Transmembrane</keyword>
<dbReference type="Proteomes" id="UP001530400">
    <property type="component" value="Unassembled WGS sequence"/>
</dbReference>
<keyword evidence="2" id="KW-1133">Transmembrane helix</keyword>
<feature type="compositionally biased region" description="Low complexity" evidence="1">
    <location>
        <begin position="14"/>
        <end position="26"/>
    </location>
</feature>
<name>A0ABD3QYD6_9STRA</name>
<feature type="transmembrane region" description="Helical" evidence="2">
    <location>
        <begin position="47"/>
        <end position="68"/>
    </location>
</feature>
<keyword evidence="4" id="KW-1185">Reference proteome</keyword>
<accession>A0ABD3QYD6</accession>
<dbReference type="EMBL" id="JALLPJ020000010">
    <property type="protein sequence ID" value="KAL3805213.1"/>
    <property type="molecule type" value="Genomic_DNA"/>
</dbReference>
<sequence length="423" mass="47661">MARSKTTKQKNTEPKASAASPAAPKSSSKRPKSTDEMTLWELFTAHPLIYVGKFILVPYMLYLSYYFIPLQHPQSISKVTLGLIRLRPAVHGANDTSRQVLILASQSSGTVQMTRELNDLLGLEIGHETVDAAWNYVRDGSISWFHGIRFLTQPNTKEGLLSSITGICNDDFLTRFNMGFHPAEYGPPKGKCSYRSKWNDCWKAECFRILLDEWGCSIKGDCGVKFKYNLHQVRNPLRTIESLVVKFCIGGVEGQVQPALLAYAGSMFLFHDFSQDTCIEAAGYFLVYYHEAMIAARKRGEIDAFYRIEDTSACRVAEMAGLFSLDTTVYEPNYRKVQKICREGNENHPAMQVVKQQLNKVNLDQVHLGWGDLHGGMHGSKRKNGDTTLEKKVRNLYKVLGYDERQELEVGVVLPKPSAGQEL</sequence>
<protein>
    <submittedName>
        <fullName evidence="3">Uncharacterized protein</fullName>
    </submittedName>
</protein>
<evidence type="ECO:0000313" key="3">
    <source>
        <dbReference type="EMBL" id="KAL3805213.1"/>
    </source>
</evidence>
<feature type="region of interest" description="Disordered" evidence="1">
    <location>
        <begin position="1"/>
        <end position="32"/>
    </location>
</feature>
<proteinExistence type="predicted"/>
<comment type="caution">
    <text evidence="3">The sequence shown here is derived from an EMBL/GenBank/DDBJ whole genome shotgun (WGS) entry which is preliminary data.</text>
</comment>
<evidence type="ECO:0000313" key="4">
    <source>
        <dbReference type="Proteomes" id="UP001530400"/>
    </source>
</evidence>
<evidence type="ECO:0000256" key="1">
    <source>
        <dbReference type="SAM" id="MobiDB-lite"/>
    </source>
</evidence>
<dbReference type="AlphaFoldDB" id="A0ABD3QYD6"/>
<organism evidence="3 4">
    <name type="scientific">Cyclotella atomus</name>
    <dbReference type="NCBI Taxonomy" id="382360"/>
    <lineage>
        <taxon>Eukaryota</taxon>
        <taxon>Sar</taxon>
        <taxon>Stramenopiles</taxon>
        <taxon>Ochrophyta</taxon>
        <taxon>Bacillariophyta</taxon>
        <taxon>Coscinodiscophyceae</taxon>
        <taxon>Thalassiosirophycidae</taxon>
        <taxon>Stephanodiscales</taxon>
        <taxon>Stephanodiscaceae</taxon>
        <taxon>Cyclotella</taxon>
    </lineage>
</organism>